<comment type="caution">
    <text evidence="2">The sequence shown here is derived from an EMBL/GenBank/DDBJ whole genome shotgun (WGS) entry which is preliminary data.</text>
</comment>
<dbReference type="InterPro" id="IPR002575">
    <property type="entry name" value="Aminoglycoside_PTrfase"/>
</dbReference>
<dbReference type="InterPro" id="IPR011009">
    <property type="entry name" value="Kinase-like_dom_sf"/>
</dbReference>
<dbReference type="PANTHER" id="PTHR21310">
    <property type="entry name" value="AMINOGLYCOSIDE PHOSPHOTRANSFERASE-RELATED-RELATED"/>
    <property type="match status" value="1"/>
</dbReference>
<name>A0ABR2VGA7_9PEZI</name>
<dbReference type="Pfam" id="PF01636">
    <property type="entry name" value="APH"/>
    <property type="match status" value="1"/>
</dbReference>
<dbReference type="SUPFAM" id="SSF56112">
    <property type="entry name" value="Protein kinase-like (PK-like)"/>
    <property type="match status" value="1"/>
</dbReference>
<organism evidence="2 3">
    <name type="scientific">Seiridium unicorne</name>
    <dbReference type="NCBI Taxonomy" id="138068"/>
    <lineage>
        <taxon>Eukaryota</taxon>
        <taxon>Fungi</taxon>
        <taxon>Dikarya</taxon>
        <taxon>Ascomycota</taxon>
        <taxon>Pezizomycotina</taxon>
        <taxon>Sordariomycetes</taxon>
        <taxon>Xylariomycetidae</taxon>
        <taxon>Amphisphaeriales</taxon>
        <taxon>Sporocadaceae</taxon>
        <taxon>Seiridium</taxon>
    </lineage>
</organism>
<dbReference type="Gene3D" id="3.90.1200.10">
    <property type="match status" value="1"/>
</dbReference>
<accession>A0ABR2VGA7</accession>
<protein>
    <submittedName>
        <fullName evidence="2">Kinase-like domain-containing protein</fullName>
    </submittedName>
</protein>
<reference evidence="2 3" key="1">
    <citation type="journal article" date="2024" name="J. Plant Pathol.">
        <title>Sequence and assembly of the genome of Seiridium unicorne, isolate CBS 538.82, causal agent of cypress canker disease.</title>
        <authorList>
            <person name="Scali E."/>
            <person name="Rocca G.D."/>
            <person name="Danti R."/>
            <person name="Garbelotto M."/>
            <person name="Barberini S."/>
            <person name="Baroncelli R."/>
            <person name="Emiliani G."/>
        </authorList>
    </citation>
    <scope>NUCLEOTIDE SEQUENCE [LARGE SCALE GENOMIC DNA]</scope>
    <source>
        <strain evidence="2 3">BM-138-508</strain>
    </source>
</reference>
<keyword evidence="3" id="KW-1185">Reference proteome</keyword>
<dbReference type="PANTHER" id="PTHR21310:SF54">
    <property type="entry name" value="AMINOGLYCOSIDE PHOSPHOTRANSFERASE DOMAIN-CONTAINING PROTEIN"/>
    <property type="match status" value="1"/>
</dbReference>
<gene>
    <name evidence="2" type="ORF">SUNI508_12749</name>
</gene>
<proteinExistence type="predicted"/>
<evidence type="ECO:0000259" key="1">
    <source>
        <dbReference type="Pfam" id="PF01636"/>
    </source>
</evidence>
<evidence type="ECO:0000313" key="3">
    <source>
        <dbReference type="Proteomes" id="UP001408356"/>
    </source>
</evidence>
<feature type="domain" description="Aminoglycoside phosphotransferase" evidence="1">
    <location>
        <begin position="50"/>
        <end position="233"/>
    </location>
</feature>
<sequence length="269" mass="29895">MSSLPDKSKAEIDFLGTSFFRSDKPDPPQLPAPGAILEQYPDLEGGVVKLEEAQTMRAVRHAFLNDEVPVPEVFGWRKYGEKNFIYVSLIHGDTLREAWPKLIEADKESICDGLAHIVSALRQVSQGSSDIFIGSVSRGTVQDRFFQVDCEDGPFTSIKSFNDWLFAAATRTRPGPEGVTGPYRDLLSDTGSIYFTHGDLTLGNIIVSSMANPRRILGVVDWEQAGWYPAYWEYLAFKMCVPSKTDKSTLYYFAAGKASKLALISCPDF</sequence>
<dbReference type="Proteomes" id="UP001408356">
    <property type="component" value="Unassembled WGS sequence"/>
</dbReference>
<dbReference type="InterPro" id="IPR051678">
    <property type="entry name" value="AGP_Transferase"/>
</dbReference>
<evidence type="ECO:0000313" key="2">
    <source>
        <dbReference type="EMBL" id="KAK9425948.1"/>
    </source>
</evidence>
<dbReference type="EMBL" id="JARVKF010000009">
    <property type="protein sequence ID" value="KAK9425948.1"/>
    <property type="molecule type" value="Genomic_DNA"/>
</dbReference>